<dbReference type="Proteomes" id="UP000321947">
    <property type="component" value="Unassembled WGS sequence"/>
</dbReference>
<dbReference type="OrthoDB" id="658575at2759"/>
<name>A0A5A7TKW5_CUCMM</name>
<reference evidence="3 4" key="1">
    <citation type="submission" date="2019-08" db="EMBL/GenBank/DDBJ databases">
        <title>Draft genome sequences of two oriental melons (Cucumis melo L. var makuwa).</title>
        <authorList>
            <person name="Kwon S.-Y."/>
        </authorList>
    </citation>
    <scope>NUCLEOTIDE SEQUENCE [LARGE SCALE GENOMIC DNA]</scope>
    <source>
        <strain evidence="4">cv. Chang Bougi</strain>
        <strain evidence="3">cv. SW 3</strain>
        <tissue evidence="1">Leaf</tissue>
    </source>
</reference>
<evidence type="ECO:0000313" key="1">
    <source>
        <dbReference type="EMBL" id="KAA0042211.1"/>
    </source>
</evidence>
<evidence type="ECO:0000313" key="2">
    <source>
        <dbReference type="EMBL" id="TYK26782.1"/>
    </source>
</evidence>
<proteinExistence type="predicted"/>
<comment type="caution">
    <text evidence="1">The sequence shown here is derived from an EMBL/GenBank/DDBJ whole genome shotgun (WGS) entry which is preliminary data.</text>
</comment>
<dbReference type="EMBL" id="SSTE01016227">
    <property type="protein sequence ID" value="KAA0042211.1"/>
    <property type="molecule type" value="Genomic_DNA"/>
</dbReference>
<protein>
    <submittedName>
        <fullName evidence="1">Sporulation-specific protein 15-like isoform X2</fullName>
    </submittedName>
</protein>
<dbReference type="PANTHER" id="PTHR47270">
    <property type="entry name" value="PROTEIN MLP1-LIKE"/>
    <property type="match status" value="1"/>
</dbReference>
<evidence type="ECO:0000313" key="3">
    <source>
        <dbReference type="Proteomes" id="UP000321393"/>
    </source>
</evidence>
<evidence type="ECO:0000313" key="4">
    <source>
        <dbReference type="Proteomes" id="UP000321947"/>
    </source>
</evidence>
<gene>
    <name evidence="2" type="ORF">E5676_scaffold124G00820</name>
    <name evidence="1" type="ORF">E6C27_scaffold67G007220</name>
</gene>
<dbReference type="STRING" id="1194695.A0A5A7TKW5"/>
<dbReference type="PANTHER" id="PTHR47270:SF3">
    <property type="entry name" value="HYPOTETICAL PROTEIN"/>
    <property type="match status" value="1"/>
</dbReference>
<accession>A0A5A7TKW5</accession>
<dbReference type="EMBL" id="SSTD01003357">
    <property type="protein sequence ID" value="TYK26782.1"/>
    <property type="molecule type" value="Genomic_DNA"/>
</dbReference>
<dbReference type="AlphaFoldDB" id="A0A5A7TKW5"/>
<dbReference type="Proteomes" id="UP000321393">
    <property type="component" value="Unassembled WGS sequence"/>
</dbReference>
<organism evidence="1 3">
    <name type="scientific">Cucumis melo var. makuwa</name>
    <name type="common">Oriental melon</name>
    <dbReference type="NCBI Taxonomy" id="1194695"/>
    <lineage>
        <taxon>Eukaryota</taxon>
        <taxon>Viridiplantae</taxon>
        <taxon>Streptophyta</taxon>
        <taxon>Embryophyta</taxon>
        <taxon>Tracheophyta</taxon>
        <taxon>Spermatophyta</taxon>
        <taxon>Magnoliopsida</taxon>
        <taxon>eudicotyledons</taxon>
        <taxon>Gunneridae</taxon>
        <taxon>Pentapetalae</taxon>
        <taxon>rosids</taxon>
        <taxon>fabids</taxon>
        <taxon>Cucurbitales</taxon>
        <taxon>Cucurbitaceae</taxon>
        <taxon>Benincaseae</taxon>
        <taxon>Cucumis</taxon>
    </lineage>
</organism>
<sequence>MCSGGRTSRPWGGGARSRVVVCGGAPTVLSGAKLGASEVADGEKDVEVLTSARQQDRASFFSVFDSFSASYWCSNVKREHRRTTLEWFSGEFQPYVFCFSLGFLLGLQSGVRHEARAVKAIKLELPKLTKLDIDSNAFRKVPKGWDKLFVYVISEQTGKTIVRSSKASVRNGSCQWIETLSDSIWVSQDEVSKEFEDCNFKLVAAMVLLFELYE</sequence>